<keyword evidence="1" id="KW-0479">Metal-binding</keyword>
<comment type="caution">
    <text evidence="4">The sequence shown here is derived from an EMBL/GenBank/DDBJ whole genome shotgun (WGS) entry which is preliminary data.</text>
</comment>
<dbReference type="Pfam" id="PF00098">
    <property type="entry name" value="zf-CCHC"/>
    <property type="match status" value="1"/>
</dbReference>
<evidence type="ECO:0000259" key="3">
    <source>
        <dbReference type="PROSITE" id="PS50158"/>
    </source>
</evidence>
<dbReference type="OrthoDB" id="6083397at2759"/>
<reference evidence="4" key="1">
    <citation type="submission" date="2018-11" db="EMBL/GenBank/DDBJ databases">
        <authorList>
            <person name="Alioto T."/>
            <person name="Alioto T."/>
        </authorList>
    </citation>
    <scope>NUCLEOTIDE SEQUENCE</scope>
</reference>
<name>A0A8B6HJT9_MYTGA</name>
<dbReference type="GO" id="GO:0008270">
    <property type="term" value="F:zinc ion binding"/>
    <property type="evidence" value="ECO:0007669"/>
    <property type="project" value="UniProtKB-KW"/>
</dbReference>
<feature type="region of interest" description="Disordered" evidence="2">
    <location>
        <begin position="369"/>
        <end position="399"/>
    </location>
</feature>
<feature type="domain" description="CCHC-type" evidence="3">
    <location>
        <begin position="572"/>
        <end position="587"/>
    </location>
</feature>
<organism evidence="4 5">
    <name type="scientific">Mytilus galloprovincialis</name>
    <name type="common">Mediterranean mussel</name>
    <dbReference type="NCBI Taxonomy" id="29158"/>
    <lineage>
        <taxon>Eukaryota</taxon>
        <taxon>Metazoa</taxon>
        <taxon>Spiralia</taxon>
        <taxon>Lophotrochozoa</taxon>
        <taxon>Mollusca</taxon>
        <taxon>Bivalvia</taxon>
        <taxon>Autobranchia</taxon>
        <taxon>Pteriomorphia</taxon>
        <taxon>Mytilida</taxon>
        <taxon>Mytiloidea</taxon>
        <taxon>Mytilidae</taxon>
        <taxon>Mytilinae</taxon>
        <taxon>Mytilus</taxon>
    </lineage>
</organism>
<evidence type="ECO:0000256" key="2">
    <source>
        <dbReference type="SAM" id="MobiDB-lite"/>
    </source>
</evidence>
<dbReference type="GO" id="GO:0003676">
    <property type="term" value="F:nucleic acid binding"/>
    <property type="evidence" value="ECO:0007669"/>
    <property type="project" value="InterPro"/>
</dbReference>
<keyword evidence="1" id="KW-0863">Zinc-finger</keyword>
<keyword evidence="1" id="KW-0862">Zinc</keyword>
<dbReference type="AlphaFoldDB" id="A0A8B6HJT9"/>
<gene>
    <name evidence="4" type="ORF">MGAL_10B042587</name>
</gene>
<dbReference type="EMBL" id="UYJE01010115">
    <property type="protein sequence ID" value="VDI79790.1"/>
    <property type="molecule type" value="Genomic_DNA"/>
</dbReference>
<dbReference type="Proteomes" id="UP000596742">
    <property type="component" value="Unassembled WGS sequence"/>
</dbReference>
<sequence length="747" mass="85773">MNKIKCTVHVYEIESNIKIRRCGITYKLSCSTTRFYSVWNKCYNHYHSVGRCFGYLQQKHLFVSYSSTSIVGYHGYDQLGFKIVHGGFSYHGKAYTLKCSESRFYKVWDDCYGHYHKGSLCFDRLFKQGLFGYNIDSDYAHGNIDYLGYYNSHHGFPLVHGGFTYRDIAYKLSCNTDRFYRSWHDCYDSYHSVDVCFGRLYKSHLFVSLDHGDVHTVHTNYHGYKYLGFRVNHRRFTYHGKAYRLKCSTRRFYGLWDDCYNHYHSRSLCFNKIYKQHFFGYYHGASSIVHGGDYVDDFGYYKAHHGFSIVNGGFSYNGAAYKLSCSTTRFYKAWRSCYGTYHSVDVCYGRLLNDHLFFALATPNTTTITTEPPTTTATPNTTTITTATAPVTPAPPVTPVRYRPLRNAPRPSVPDNQHIIISARGVRLAEENPIKIQKNISKEYGIVKNIRPIRSGNIIVNCMDGMQLKQLMKATQLGEWQVKCSKPQSLLSSQGCIYNVPQEYSEEDIKYALNEYGVTKAIRLTYYDKEQAKRAPSRTIKLFFSTPQMPTSVCIGFLKYRVKLFVPKPIQCYNCQQFGHVATNCKREKACVKCSLRHEGQCNSDTAVCVNCKGPHQSNSKDCPKRVEKQKALKKSKELKISVGEATKIVKGEDTKTFVVEKELNKQHISKTKTHKKTILGEANITASQMVSIMTVAITHIINAPKERITVENVVKYISEVAKTLNLSNVDTDQMNHYIEKSQSIRI</sequence>
<accession>A0A8B6HJT9</accession>
<dbReference type="SMART" id="SM00343">
    <property type="entry name" value="ZnF_C2HC"/>
    <property type="match status" value="2"/>
</dbReference>
<keyword evidence="5" id="KW-1185">Reference proteome</keyword>
<dbReference type="InterPro" id="IPR001878">
    <property type="entry name" value="Znf_CCHC"/>
</dbReference>
<evidence type="ECO:0000256" key="1">
    <source>
        <dbReference type="PROSITE-ProRule" id="PRU00047"/>
    </source>
</evidence>
<dbReference type="PROSITE" id="PS50158">
    <property type="entry name" value="ZF_CCHC"/>
    <property type="match status" value="1"/>
</dbReference>
<proteinExistence type="predicted"/>
<evidence type="ECO:0000313" key="4">
    <source>
        <dbReference type="EMBL" id="VDI79790.1"/>
    </source>
</evidence>
<evidence type="ECO:0000313" key="5">
    <source>
        <dbReference type="Proteomes" id="UP000596742"/>
    </source>
</evidence>
<feature type="compositionally biased region" description="Low complexity" evidence="2">
    <location>
        <begin position="369"/>
        <end position="391"/>
    </location>
</feature>
<protein>
    <recommendedName>
        <fullName evidence="3">CCHC-type domain-containing protein</fullName>
    </recommendedName>
</protein>